<comment type="caution">
    <text evidence="1">The sequence shown here is derived from an EMBL/GenBank/DDBJ whole genome shotgun (WGS) entry which is preliminary data.</text>
</comment>
<keyword evidence="2" id="KW-1185">Reference proteome</keyword>
<gene>
    <name evidence="1" type="ORF">JTE90_024779</name>
</gene>
<accession>A0AAV6UBD4</accession>
<dbReference type="PANTHER" id="PTHR33936:SF24">
    <property type="entry name" value="C2H2-TYPE DOMAIN-CONTAINING PROTEIN"/>
    <property type="match status" value="1"/>
</dbReference>
<proteinExistence type="predicted"/>
<protein>
    <submittedName>
        <fullName evidence="1">Uncharacterized protein</fullName>
    </submittedName>
</protein>
<dbReference type="AlphaFoldDB" id="A0AAV6UBD4"/>
<reference evidence="1 2" key="1">
    <citation type="journal article" date="2022" name="Nat. Ecol. Evol.">
        <title>A masculinizing supergene underlies an exaggerated male reproductive morph in a spider.</title>
        <authorList>
            <person name="Hendrickx F."/>
            <person name="De Corte Z."/>
            <person name="Sonet G."/>
            <person name="Van Belleghem S.M."/>
            <person name="Kostlbacher S."/>
            <person name="Vangestel C."/>
        </authorList>
    </citation>
    <scope>NUCLEOTIDE SEQUENCE [LARGE SCALE GENOMIC DNA]</scope>
    <source>
        <strain evidence="1">W744_W776</strain>
    </source>
</reference>
<sequence length="226" mass="25956">MYASISTGKRSQKSQGLRKIGCKCPASIKVHITENEMVSVTAYNYHYGHKNELAHLPIPKSDKAALASQLSQGIEHQRILKNIYEDEISEVERKHLCTKRDLLNIAKSYGATICKHIHLVVSYQKKEETEVYDEIRQNQNSNQLDIQDVSDDTLSEHCFETRKVTEQLVPVEDLFERDLILNSINPSGRENLEALKKSLLEKHMQLLEKIMACDNRDVTCCKKSHY</sequence>
<organism evidence="1 2">
    <name type="scientific">Oedothorax gibbosus</name>
    <dbReference type="NCBI Taxonomy" id="931172"/>
    <lineage>
        <taxon>Eukaryota</taxon>
        <taxon>Metazoa</taxon>
        <taxon>Ecdysozoa</taxon>
        <taxon>Arthropoda</taxon>
        <taxon>Chelicerata</taxon>
        <taxon>Arachnida</taxon>
        <taxon>Araneae</taxon>
        <taxon>Araneomorphae</taxon>
        <taxon>Entelegynae</taxon>
        <taxon>Araneoidea</taxon>
        <taxon>Linyphiidae</taxon>
        <taxon>Erigoninae</taxon>
        <taxon>Oedothorax</taxon>
    </lineage>
</organism>
<evidence type="ECO:0000313" key="2">
    <source>
        <dbReference type="Proteomes" id="UP000827092"/>
    </source>
</evidence>
<dbReference type="InterPro" id="IPR052797">
    <property type="entry name" value="RegFact_GeneExpr_CellDeath"/>
</dbReference>
<dbReference type="PANTHER" id="PTHR33936">
    <property type="entry name" value="PROTEIN CBG17840"/>
    <property type="match status" value="1"/>
</dbReference>
<evidence type="ECO:0000313" key="1">
    <source>
        <dbReference type="EMBL" id="KAG8181033.1"/>
    </source>
</evidence>
<dbReference type="EMBL" id="JAFNEN010000539">
    <property type="protein sequence ID" value="KAG8181033.1"/>
    <property type="molecule type" value="Genomic_DNA"/>
</dbReference>
<name>A0AAV6UBD4_9ARAC</name>
<dbReference type="Proteomes" id="UP000827092">
    <property type="component" value="Unassembled WGS sequence"/>
</dbReference>